<protein>
    <recommendedName>
        <fullName evidence="4">Secreted protein</fullName>
    </recommendedName>
</protein>
<dbReference type="Proteomes" id="UP000244722">
    <property type="component" value="Unassembled WGS sequence"/>
</dbReference>
<feature type="signal peptide" evidence="1">
    <location>
        <begin position="1"/>
        <end position="29"/>
    </location>
</feature>
<feature type="chain" id="PRO_5015785406" description="Secreted protein" evidence="1">
    <location>
        <begin position="30"/>
        <end position="72"/>
    </location>
</feature>
<sequence length="72" mass="8191">MNTCLIANLDIFYCCSILFLVQFCPQLLALVTCSDCFERGREKRVSAFSASMTRRLLFMLYYTGEDTKVSAA</sequence>
<evidence type="ECO:0008006" key="4">
    <source>
        <dbReference type="Google" id="ProtNLM"/>
    </source>
</evidence>
<comment type="caution">
    <text evidence="2">The sequence shown here is derived from an EMBL/GenBank/DDBJ whole genome shotgun (WGS) entry which is preliminary data.</text>
</comment>
<gene>
    <name evidence="2" type="ORF">B9Z19DRAFT_1090323</name>
</gene>
<evidence type="ECO:0000313" key="2">
    <source>
        <dbReference type="EMBL" id="PUU75451.1"/>
    </source>
</evidence>
<reference evidence="2 3" key="1">
    <citation type="submission" date="2017-04" db="EMBL/GenBank/DDBJ databases">
        <title>Draft genome sequence of Tuber borchii Vittad., a whitish edible truffle.</title>
        <authorList>
            <consortium name="DOE Joint Genome Institute"/>
            <person name="Murat C."/>
            <person name="Kuo A."/>
            <person name="Barry K.W."/>
            <person name="Clum A."/>
            <person name="Dockter R.B."/>
            <person name="Fauchery L."/>
            <person name="Iotti M."/>
            <person name="Kohler A."/>
            <person name="Labutti K."/>
            <person name="Lindquist E.A."/>
            <person name="Lipzen A."/>
            <person name="Ohm R.A."/>
            <person name="Wang M."/>
            <person name="Grigoriev I.V."/>
            <person name="Zambonelli A."/>
            <person name="Martin F.M."/>
        </authorList>
    </citation>
    <scope>NUCLEOTIDE SEQUENCE [LARGE SCALE GENOMIC DNA]</scope>
    <source>
        <strain evidence="2 3">Tbo3840</strain>
    </source>
</reference>
<name>A0A2T6ZIZ1_TUBBO</name>
<organism evidence="2 3">
    <name type="scientific">Tuber borchii</name>
    <name type="common">White truffle</name>
    <dbReference type="NCBI Taxonomy" id="42251"/>
    <lineage>
        <taxon>Eukaryota</taxon>
        <taxon>Fungi</taxon>
        <taxon>Dikarya</taxon>
        <taxon>Ascomycota</taxon>
        <taxon>Pezizomycotina</taxon>
        <taxon>Pezizomycetes</taxon>
        <taxon>Pezizales</taxon>
        <taxon>Tuberaceae</taxon>
        <taxon>Tuber</taxon>
    </lineage>
</organism>
<evidence type="ECO:0000313" key="3">
    <source>
        <dbReference type="Proteomes" id="UP000244722"/>
    </source>
</evidence>
<keyword evidence="3" id="KW-1185">Reference proteome</keyword>
<proteinExistence type="predicted"/>
<dbReference type="EMBL" id="NESQ01000230">
    <property type="protein sequence ID" value="PUU75451.1"/>
    <property type="molecule type" value="Genomic_DNA"/>
</dbReference>
<dbReference type="AlphaFoldDB" id="A0A2T6ZIZ1"/>
<accession>A0A2T6ZIZ1</accession>
<evidence type="ECO:0000256" key="1">
    <source>
        <dbReference type="SAM" id="SignalP"/>
    </source>
</evidence>
<keyword evidence="1" id="KW-0732">Signal</keyword>